<keyword evidence="2" id="KW-1185">Reference proteome</keyword>
<proteinExistence type="predicted"/>
<gene>
    <name evidence="1" type="primary">Vigan.02G024300</name>
    <name evidence="1" type="ORF">VIGAN_02024300</name>
</gene>
<feature type="non-terminal residue" evidence="1">
    <location>
        <position position="1"/>
    </location>
</feature>
<reference evidence="1 2" key="1">
    <citation type="journal article" date="2015" name="Sci. Rep.">
        <title>The power of single molecule real-time sequencing technology in the de novo assembly of a eukaryotic genome.</title>
        <authorList>
            <person name="Sakai H."/>
            <person name="Naito K."/>
            <person name="Ogiso-Tanaka E."/>
            <person name="Takahashi Y."/>
            <person name="Iseki K."/>
            <person name="Muto C."/>
            <person name="Satou K."/>
            <person name="Teruya K."/>
            <person name="Shiroma A."/>
            <person name="Shimoji M."/>
            <person name="Hirano T."/>
            <person name="Itoh T."/>
            <person name="Kaga A."/>
            <person name="Tomooka N."/>
        </authorList>
    </citation>
    <scope>NUCLEOTIDE SEQUENCE [LARGE SCALE GENOMIC DNA]</scope>
    <source>
        <strain evidence="2">cv. Shumari</strain>
    </source>
</reference>
<dbReference type="AlphaFoldDB" id="A0A0S3RAD4"/>
<dbReference type="EMBL" id="AP015035">
    <property type="protein sequence ID" value="BAT77653.1"/>
    <property type="molecule type" value="Genomic_DNA"/>
</dbReference>
<evidence type="ECO:0000313" key="1">
    <source>
        <dbReference type="EMBL" id="BAT77653.1"/>
    </source>
</evidence>
<protein>
    <submittedName>
        <fullName evidence="1">Uncharacterized protein</fullName>
    </submittedName>
</protein>
<sequence length="76" mass="8596">SKEVFSEPLAVTQRKDLIIYFSIWCLCPLLQAKWHTSEPSLSLEERCNLESEIISHPELESEHIIPSVAAIPSFSA</sequence>
<accession>A0A0S3RAD4</accession>
<name>A0A0S3RAD4_PHAAN</name>
<dbReference type="Proteomes" id="UP000291084">
    <property type="component" value="Chromosome 2"/>
</dbReference>
<organism evidence="1 2">
    <name type="scientific">Vigna angularis var. angularis</name>
    <dbReference type="NCBI Taxonomy" id="157739"/>
    <lineage>
        <taxon>Eukaryota</taxon>
        <taxon>Viridiplantae</taxon>
        <taxon>Streptophyta</taxon>
        <taxon>Embryophyta</taxon>
        <taxon>Tracheophyta</taxon>
        <taxon>Spermatophyta</taxon>
        <taxon>Magnoliopsida</taxon>
        <taxon>eudicotyledons</taxon>
        <taxon>Gunneridae</taxon>
        <taxon>Pentapetalae</taxon>
        <taxon>rosids</taxon>
        <taxon>fabids</taxon>
        <taxon>Fabales</taxon>
        <taxon>Fabaceae</taxon>
        <taxon>Papilionoideae</taxon>
        <taxon>50 kb inversion clade</taxon>
        <taxon>NPAAA clade</taxon>
        <taxon>indigoferoid/millettioid clade</taxon>
        <taxon>Phaseoleae</taxon>
        <taxon>Vigna</taxon>
    </lineage>
</organism>
<evidence type="ECO:0000313" key="2">
    <source>
        <dbReference type="Proteomes" id="UP000291084"/>
    </source>
</evidence>